<dbReference type="Gene3D" id="1.10.10.10">
    <property type="entry name" value="Winged helix-like DNA-binding domain superfamily/Winged helix DNA-binding domain"/>
    <property type="match status" value="1"/>
</dbReference>
<keyword evidence="6" id="KW-1185">Reference proteome</keyword>
<dbReference type="EMBL" id="MRTP01000001">
    <property type="protein sequence ID" value="OMF57944.1"/>
    <property type="molecule type" value="Genomic_DNA"/>
</dbReference>
<name>A0A1R1F1J1_9BACL</name>
<dbReference type="NCBIfam" id="NF033788">
    <property type="entry name" value="HTH_metalloreg"/>
    <property type="match status" value="1"/>
</dbReference>
<evidence type="ECO:0000259" key="4">
    <source>
        <dbReference type="PROSITE" id="PS50987"/>
    </source>
</evidence>
<reference evidence="5 6" key="1">
    <citation type="submission" date="2016-11" db="EMBL/GenBank/DDBJ databases">
        <title>Paenibacillus species isolates.</title>
        <authorList>
            <person name="Beno S.M."/>
        </authorList>
    </citation>
    <scope>NUCLEOTIDE SEQUENCE [LARGE SCALE GENOMIC DNA]</scope>
    <source>
        <strain evidence="5 6">FSL R5-0378</strain>
    </source>
</reference>
<feature type="domain" description="HTH arsR-type" evidence="4">
    <location>
        <begin position="1"/>
        <end position="89"/>
    </location>
</feature>
<dbReference type="AlphaFoldDB" id="A0A1R1F1J1"/>
<organism evidence="5 6">
    <name type="scientific">Paenibacillus rhizosphaerae</name>
    <dbReference type="NCBI Taxonomy" id="297318"/>
    <lineage>
        <taxon>Bacteria</taxon>
        <taxon>Bacillati</taxon>
        <taxon>Bacillota</taxon>
        <taxon>Bacilli</taxon>
        <taxon>Bacillales</taxon>
        <taxon>Paenibacillaceae</taxon>
        <taxon>Paenibacillus</taxon>
    </lineage>
</organism>
<protein>
    <recommendedName>
        <fullName evidence="4">HTH arsR-type domain-containing protein</fullName>
    </recommendedName>
</protein>
<dbReference type="PANTHER" id="PTHR33154:SF33">
    <property type="entry name" value="TRANSCRIPTIONAL REPRESSOR SDPR"/>
    <property type="match status" value="1"/>
</dbReference>
<dbReference type="InterPro" id="IPR036390">
    <property type="entry name" value="WH_DNA-bd_sf"/>
</dbReference>
<dbReference type="Proteomes" id="UP000187172">
    <property type="component" value="Unassembled WGS sequence"/>
</dbReference>
<evidence type="ECO:0000256" key="1">
    <source>
        <dbReference type="ARBA" id="ARBA00023015"/>
    </source>
</evidence>
<dbReference type="GO" id="GO:0003677">
    <property type="term" value="F:DNA binding"/>
    <property type="evidence" value="ECO:0007669"/>
    <property type="project" value="UniProtKB-KW"/>
</dbReference>
<evidence type="ECO:0000313" key="5">
    <source>
        <dbReference type="EMBL" id="OMF57944.1"/>
    </source>
</evidence>
<gene>
    <name evidence="5" type="ORF">BK138_05040</name>
</gene>
<dbReference type="PROSITE" id="PS50987">
    <property type="entry name" value="HTH_ARSR_2"/>
    <property type="match status" value="1"/>
</dbReference>
<keyword evidence="2" id="KW-0238">DNA-binding</keyword>
<keyword evidence="3" id="KW-0804">Transcription</keyword>
<accession>A0A1R1F1J1</accession>
<dbReference type="RefSeq" id="WP_076166780.1">
    <property type="nucleotide sequence ID" value="NZ_MRTP01000001.1"/>
</dbReference>
<dbReference type="GO" id="GO:0003700">
    <property type="term" value="F:DNA-binding transcription factor activity"/>
    <property type="evidence" value="ECO:0007669"/>
    <property type="project" value="InterPro"/>
</dbReference>
<keyword evidence="1" id="KW-0805">Transcription regulation</keyword>
<evidence type="ECO:0000256" key="2">
    <source>
        <dbReference type="ARBA" id="ARBA00023125"/>
    </source>
</evidence>
<dbReference type="InterPro" id="IPR001845">
    <property type="entry name" value="HTH_ArsR_DNA-bd_dom"/>
</dbReference>
<dbReference type="SMART" id="SM00418">
    <property type="entry name" value="HTH_ARSR"/>
    <property type="match status" value="1"/>
</dbReference>
<evidence type="ECO:0000313" key="6">
    <source>
        <dbReference type="Proteomes" id="UP000187172"/>
    </source>
</evidence>
<dbReference type="InterPro" id="IPR051081">
    <property type="entry name" value="HTH_MetalResp_TranReg"/>
</dbReference>
<dbReference type="InterPro" id="IPR011991">
    <property type="entry name" value="ArsR-like_HTH"/>
</dbReference>
<dbReference type="Pfam" id="PF12840">
    <property type="entry name" value="HTH_20"/>
    <property type="match status" value="1"/>
</dbReference>
<dbReference type="STRING" id="297318.BK138_05040"/>
<dbReference type="PANTHER" id="PTHR33154">
    <property type="entry name" value="TRANSCRIPTIONAL REGULATOR, ARSR FAMILY"/>
    <property type="match status" value="1"/>
</dbReference>
<dbReference type="PRINTS" id="PR00778">
    <property type="entry name" value="HTHARSR"/>
</dbReference>
<dbReference type="CDD" id="cd00090">
    <property type="entry name" value="HTH_ARSR"/>
    <property type="match status" value="1"/>
</dbReference>
<sequence length="118" mass="13591">MANDTFSALADPTRRGILELLAGNPELSATQIYERFDVSPQAISQHLKILRETQLVRVEKRAQQRIYSLNIDPVKELEHWAQAIRQQWDGRLNAMDRVLAEEMAKRKANQANHENKGE</sequence>
<evidence type="ECO:0000256" key="3">
    <source>
        <dbReference type="ARBA" id="ARBA00023163"/>
    </source>
</evidence>
<proteinExistence type="predicted"/>
<dbReference type="InterPro" id="IPR036388">
    <property type="entry name" value="WH-like_DNA-bd_sf"/>
</dbReference>
<dbReference type="SUPFAM" id="SSF46785">
    <property type="entry name" value="Winged helix' DNA-binding domain"/>
    <property type="match status" value="1"/>
</dbReference>
<comment type="caution">
    <text evidence="5">The sequence shown here is derived from an EMBL/GenBank/DDBJ whole genome shotgun (WGS) entry which is preliminary data.</text>
</comment>